<dbReference type="Proteomes" id="UP000296374">
    <property type="component" value="Plasmid unnamed1"/>
</dbReference>
<proteinExistence type="inferred from homology"/>
<dbReference type="GO" id="GO:0042597">
    <property type="term" value="C:periplasmic space"/>
    <property type="evidence" value="ECO:0007669"/>
    <property type="project" value="UniProtKB-SubCell"/>
</dbReference>
<dbReference type="RefSeq" id="WP_139616651.1">
    <property type="nucleotide sequence ID" value="NZ_CP040765.1"/>
</dbReference>
<comment type="similarity">
    <text evidence="2">Belongs to the bacterial solute-binding protein 1 family.</text>
</comment>
<dbReference type="KEGG" id="plia:E4191_23355"/>
<comment type="subcellular location">
    <subcellularLocation>
        <location evidence="1">Periplasm</location>
    </subcellularLocation>
</comment>
<protein>
    <submittedName>
        <fullName evidence="3">Carbohydrate ABC transporter substrate-binding protein</fullName>
    </submittedName>
</protein>
<accession>A0A4Y5SW20</accession>
<dbReference type="InterPro" id="IPR006059">
    <property type="entry name" value="SBP"/>
</dbReference>
<evidence type="ECO:0000313" key="3">
    <source>
        <dbReference type="EMBL" id="QDA36974.1"/>
    </source>
</evidence>
<dbReference type="EMBL" id="CP040765">
    <property type="protein sequence ID" value="QDA36974.1"/>
    <property type="molecule type" value="Genomic_DNA"/>
</dbReference>
<geneLocation type="plasmid" evidence="3 4">
    <name>unnamed1</name>
</geneLocation>
<dbReference type="Pfam" id="PF13416">
    <property type="entry name" value="SBP_bac_8"/>
    <property type="match status" value="1"/>
</dbReference>
<evidence type="ECO:0000256" key="1">
    <source>
        <dbReference type="ARBA" id="ARBA00004418"/>
    </source>
</evidence>
<keyword evidence="3" id="KW-0614">Plasmid</keyword>
<dbReference type="InterPro" id="IPR050490">
    <property type="entry name" value="Bact_solute-bd_prot1"/>
</dbReference>
<gene>
    <name evidence="3" type="ORF">E4191_23355</name>
</gene>
<organism evidence="3 4">
    <name type="scientific">Paracoccus liaowanqingii</name>
    <dbReference type="NCBI Taxonomy" id="2560053"/>
    <lineage>
        <taxon>Bacteria</taxon>
        <taxon>Pseudomonadati</taxon>
        <taxon>Pseudomonadota</taxon>
        <taxon>Alphaproteobacteria</taxon>
        <taxon>Rhodobacterales</taxon>
        <taxon>Paracoccaceae</taxon>
        <taxon>Paracoccus</taxon>
    </lineage>
</organism>
<evidence type="ECO:0000256" key="2">
    <source>
        <dbReference type="ARBA" id="ARBA00008520"/>
    </source>
</evidence>
<dbReference type="SUPFAM" id="SSF53850">
    <property type="entry name" value="Periplasmic binding protein-like II"/>
    <property type="match status" value="1"/>
</dbReference>
<sequence length="413" mass="44827">MKLLTTTILTTGLLAGAVQADELRMSWWGGDARHAQTQEALQVCGTKHGHQVAAEFTGWAGHQERITTQIAGRTEADIMQINWPWLPLFSRDGTGFADLRDFSDIIDLSQWTEEQLAGGEMNGVLNGLPVAETGRVYFFNKTVFDAAGLPLPTNWDEVRTATGQLGEGVLPFEAQGLNAIFLVSTTVTQMTGKDLIDAQTTTVAWTPEELAEGIRFYLSLVDDGAIRSWQQVAGEGNIELFEMRPWADGRIAGTYEWDSAYAKYADPLGDQDLVPVPILQVDGAVNDGTYRKPSMLLAISARSENPQAAAQIIDCLMNDPEAVDILGDSRGLPASRAASERLAAEGGIDPNVAAAHDLVLAGNGPVPSPLNEHPKVREIFGDYLEAAAYGQIEPEDAALEMIDEMNRAIRSFR</sequence>
<reference evidence="4" key="1">
    <citation type="submission" date="2019-05" db="EMBL/GenBank/DDBJ databases">
        <title>Tamlana fucoidanivorans sp. nov., isolated from the surface of algae collected from Fujian province in China.</title>
        <authorList>
            <person name="Li J."/>
        </authorList>
    </citation>
    <scope>NUCLEOTIDE SEQUENCE [LARGE SCALE GENOMIC DNA]</scope>
    <source>
        <strain evidence="4">2251</strain>
        <plasmid evidence="4">unnamed1</plasmid>
    </source>
</reference>
<evidence type="ECO:0000313" key="4">
    <source>
        <dbReference type="Proteomes" id="UP000296374"/>
    </source>
</evidence>
<dbReference type="PANTHER" id="PTHR43649:SF11">
    <property type="entry name" value="ABC TRANSPORTER SUBSTRATE-BINDING PROTEIN YESO-RELATED"/>
    <property type="match status" value="1"/>
</dbReference>
<name>A0A4Y5SW20_9RHOB</name>
<dbReference type="Gene3D" id="3.40.190.10">
    <property type="entry name" value="Periplasmic binding protein-like II"/>
    <property type="match status" value="2"/>
</dbReference>
<dbReference type="PANTHER" id="PTHR43649">
    <property type="entry name" value="ARABINOSE-BINDING PROTEIN-RELATED"/>
    <property type="match status" value="1"/>
</dbReference>
<dbReference type="AlphaFoldDB" id="A0A4Y5SW20"/>